<dbReference type="Pfam" id="PF15901">
    <property type="entry name" value="Sortilin_C"/>
    <property type="match status" value="2"/>
</dbReference>
<feature type="domain" description="VPS10" evidence="11">
    <location>
        <begin position="65"/>
        <end position="740"/>
    </location>
</feature>
<evidence type="ECO:0000256" key="8">
    <source>
        <dbReference type="ARBA" id="ARBA00023180"/>
    </source>
</evidence>
<dbReference type="Gene3D" id="2.130.10.10">
    <property type="entry name" value="YVTN repeat-like/Quinoprotein amine dehydrogenase"/>
    <property type="match status" value="2"/>
</dbReference>
<dbReference type="STRING" id="1684307.A0A316U7V9"/>
<dbReference type="SUPFAM" id="SSF50939">
    <property type="entry name" value="Sialidases"/>
    <property type="match status" value="1"/>
</dbReference>
<dbReference type="GeneID" id="37013950"/>
<dbReference type="FunFam" id="2.130.10.10:FF:000801">
    <property type="entry name" value="Sortilin"/>
    <property type="match status" value="1"/>
</dbReference>
<dbReference type="CDD" id="cd15482">
    <property type="entry name" value="Sialidase_non-viral"/>
    <property type="match status" value="2"/>
</dbReference>
<evidence type="ECO:0000256" key="5">
    <source>
        <dbReference type="ARBA" id="ARBA00022737"/>
    </source>
</evidence>
<dbReference type="Proteomes" id="UP000245942">
    <property type="component" value="Unassembled WGS sequence"/>
</dbReference>
<evidence type="ECO:0000259" key="11">
    <source>
        <dbReference type="SMART" id="SM00602"/>
    </source>
</evidence>
<dbReference type="RefSeq" id="XP_025348490.1">
    <property type="nucleotide sequence ID" value="XM_025492216.1"/>
</dbReference>
<name>A0A316U7V9_9BASI</name>
<dbReference type="GO" id="GO:0005829">
    <property type="term" value="C:cytosol"/>
    <property type="evidence" value="ECO:0007669"/>
    <property type="project" value="GOC"/>
</dbReference>
<evidence type="ECO:0000256" key="3">
    <source>
        <dbReference type="ARBA" id="ARBA00022692"/>
    </source>
</evidence>
<sequence>MALERWTMRPGVIPPLRRVFHLVATLAFLVLLLLPSSVLAAKAPDVKLSRFESLPARLSYFDDSSVVLYHDSMRGNVYRSPDEGKTWQQVSSIPNGQAYMLMEHPYDKRMAFILSSGKTHWRSADRGTTWQQFKTPEPPAVRVGAPLEFNADEKHWNSIIFTGKKCKGWSPWGGMICHDEAYHTTDGFATDPKPLVEYLVHCNWAKSSAELVVKQEHLNRIFCIAWEDSPSGGSTSPLLLDPRHILQSRQAGSGHEITPRASGATRLFYSDDFFATKHLVELDMGRDAKNFVGLGPSKRYLVTALRDIQSSTGGNAGTEMAMFVSTDGDKWRKANFPHGHGLRENAYTVVDSTLHSLVVDVLDAAGTSTGTLFTSDSEGIHFVKSLEATSRNAQGIIDFEHLENIEGVGLANVITGLAGGTSERLTRSMITWDDGSRWNYIKAPKATGVKCDVNDVQRCSLNLYSVTKLHNIGRVFSSTAPGFVMGVGSIGDRLMPYEECDTFLSTDAGRTWTMVSQDAHKYEFGDQGSILVIVDDEDLTDHVSYSFNQGKTWEKLALGVKMRAKILTTIPDSTSQKFLLIGTQSRADAGTQPRQVVAFLDFATVGKRKCGEKDLEKWYAESDGTAGPKCLMGHRQWFARRKADADCVVADKFHDPVGKEEACPCTDDDYECDFGYARSDNGACLALGRETIPAGECDTSRKTTYLGLSGYRKIPGNTCDPSKGVRKDAKISKPCTQGAPQSGTIAVQRHDFPGLIVDHVWIPGSSVVLAQIDDGSIWRSTDDGASWTEMHAAPASSDANLRFLAMALHEYDQERAYLITAGLRVWYTYNGGKNWDSFIPPLPANGLGIPILRFHPLKSDWLIWVGSRDCTTSTGSACRSEAWYSTDHGRNWNLIDSYIKFCDWARAKQFSVDSLAIMCGSYKDKVGSQLAFDSKNDLQLVWGSPYYKNKRVLFPHVAGIALFQEFLVVAELLRATGTLSMQVSLDGHTFAEAQLPPNLHVDNRAYTVLDSVTRALFLHVTTRSAPGSELGSIVKSNGNGTFFTISQEHVNRNAAGYVDFEKMLGLDGIAVINVVANADDAVVSGRKDLQTRITHNDGGRWKELVPPRVDTFGAPYACNTVGCSLHLHGFTERDNGRTSLSSPSAVGLMLGVGNVGKKLAPYADSDTFLTRDGGFTWEEVHKDAHKWEFGDQGSIIILVNDEAPTDTVLYSTNEGKKWESYNFGDKIRVRDVVTIPEDTHRRFILFGTSARSQAKSTAIHLDLSSLAQRKCVLDPSRPEQDDFELWSPSEERVEACLFGRQTYYYRRKRDADCYVGEKIIQPHQIVKNCTCTDADFECEFNHYRDPATNQCVLHPGLTALAADEREQCTGDEDYWYDRTSVRKIPFSSCQGGNRPDRGARHVCSTSLKRHGFFWWTTILLSPFLLAGVVGYWWVTKSRGRFGGAIRLPDARDYADSPLLQTMASVPWFVVGVAEQSWAWVQRQAEDIPFLRDRFFRSRRPYGSYRGLAQDDDAAVSIERSQLQASTLPC</sequence>
<dbReference type="EMBL" id="KZ819325">
    <property type="protein sequence ID" value="PWN21330.1"/>
    <property type="molecule type" value="Genomic_DNA"/>
</dbReference>
<feature type="transmembrane region" description="Helical" evidence="9">
    <location>
        <begin position="1412"/>
        <end position="1434"/>
    </location>
</feature>
<organism evidence="12 13">
    <name type="scientific">Pseudomicrostroma glucosiphilum</name>
    <dbReference type="NCBI Taxonomy" id="1684307"/>
    <lineage>
        <taxon>Eukaryota</taxon>
        <taxon>Fungi</taxon>
        <taxon>Dikarya</taxon>
        <taxon>Basidiomycota</taxon>
        <taxon>Ustilaginomycotina</taxon>
        <taxon>Exobasidiomycetes</taxon>
        <taxon>Microstromatales</taxon>
        <taxon>Microstromatales incertae sedis</taxon>
        <taxon>Pseudomicrostroma</taxon>
    </lineage>
</organism>
<dbReference type="Gene3D" id="2.10.70.80">
    <property type="match status" value="2"/>
</dbReference>
<keyword evidence="12" id="KW-0378">Hydrolase</keyword>
<gene>
    <name evidence="12" type="ORF">BCV69DRAFT_282066</name>
</gene>
<keyword evidence="4 10" id="KW-0732">Signal</keyword>
<dbReference type="InterPro" id="IPR031777">
    <property type="entry name" value="Sortilin_C"/>
</dbReference>
<dbReference type="PANTHER" id="PTHR12106">
    <property type="entry name" value="SORTILIN RELATED"/>
    <property type="match status" value="1"/>
</dbReference>
<reference evidence="12 13" key="1">
    <citation type="journal article" date="2018" name="Mol. Biol. Evol.">
        <title>Broad Genomic Sampling Reveals a Smut Pathogenic Ancestry of the Fungal Clade Ustilaginomycotina.</title>
        <authorList>
            <person name="Kijpornyongpan T."/>
            <person name="Mondo S.J."/>
            <person name="Barry K."/>
            <person name="Sandor L."/>
            <person name="Lee J."/>
            <person name="Lipzen A."/>
            <person name="Pangilinan J."/>
            <person name="LaButti K."/>
            <person name="Hainaut M."/>
            <person name="Henrissat B."/>
            <person name="Grigoriev I.V."/>
            <person name="Spatafora J.W."/>
            <person name="Aime M.C."/>
        </authorList>
    </citation>
    <scope>NUCLEOTIDE SEQUENCE [LARGE SCALE GENOMIC DNA]</scope>
    <source>
        <strain evidence="12 13">MCA 4718</strain>
    </source>
</reference>
<dbReference type="FunFam" id="3.30.60.270:FF:000005">
    <property type="entry name" value="Sortilin"/>
    <property type="match status" value="1"/>
</dbReference>
<evidence type="ECO:0000256" key="9">
    <source>
        <dbReference type="SAM" id="Phobius"/>
    </source>
</evidence>
<dbReference type="OrthoDB" id="443634at2759"/>
<dbReference type="GO" id="GO:0005794">
    <property type="term" value="C:Golgi apparatus"/>
    <property type="evidence" value="ECO:0007669"/>
    <property type="project" value="TreeGrafter"/>
</dbReference>
<keyword evidence="13" id="KW-1185">Reference proteome</keyword>
<feature type="domain" description="VPS10" evidence="11">
    <location>
        <begin position="766"/>
        <end position="1408"/>
    </location>
</feature>
<feature type="chain" id="PRO_5016289048" evidence="10">
    <location>
        <begin position="41"/>
        <end position="1529"/>
    </location>
</feature>
<keyword evidence="7 9" id="KW-0472">Membrane</keyword>
<dbReference type="GO" id="GO:0006895">
    <property type="term" value="P:Golgi to endosome transport"/>
    <property type="evidence" value="ECO:0007669"/>
    <property type="project" value="TreeGrafter"/>
</dbReference>
<accession>A0A316U7V9</accession>
<comment type="subcellular location">
    <subcellularLocation>
        <location evidence="1">Membrane</location>
        <topology evidence="1">Single-pass membrane protein</topology>
    </subcellularLocation>
</comment>
<evidence type="ECO:0000256" key="10">
    <source>
        <dbReference type="SAM" id="SignalP"/>
    </source>
</evidence>
<dbReference type="GO" id="GO:0006896">
    <property type="term" value="P:Golgi to vacuole transport"/>
    <property type="evidence" value="ECO:0007669"/>
    <property type="project" value="TreeGrafter"/>
</dbReference>
<feature type="signal peptide" evidence="10">
    <location>
        <begin position="1"/>
        <end position="40"/>
    </location>
</feature>
<keyword evidence="6 9" id="KW-1133">Transmembrane helix</keyword>
<evidence type="ECO:0000256" key="6">
    <source>
        <dbReference type="ARBA" id="ARBA00022989"/>
    </source>
</evidence>
<dbReference type="FunFam" id="2.130.10.10:FF:000998">
    <property type="entry name" value="VPS10 homolog 2"/>
    <property type="match status" value="1"/>
</dbReference>
<dbReference type="InterPro" id="IPR036278">
    <property type="entry name" value="Sialidase_sf"/>
</dbReference>
<dbReference type="GO" id="GO:0016020">
    <property type="term" value="C:membrane"/>
    <property type="evidence" value="ECO:0007669"/>
    <property type="project" value="UniProtKB-SubCell"/>
</dbReference>
<dbReference type="InterPro" id="IPR006581">
    <property type="entry name" value="VPS10"/>
</dbReference>
<evidence type="ECO:0000256" key="2">
    <source>
        <dbReference type="ARBA" id="ARBA00008251"/>
    </source>
</evidence>
<dbReference type="Pfam" id="PF15902">
    <property type="entry name" value="Sortilin-Vps10"/>
    <property type="match status" value="2"/>
</dbReference>
<proteinExistence type="inferred from homology"/>
<dbReference type="InterPro" id="IPR015943">
    <property type="entry name" value="WD40/YVTN_repeat-like_dom_sf"/>
</dbReference>
<protein>
    <submittedName>
        <fullName evidence="12">Oligoxyloglucan reducing end-specific cellobiohydrolase</fullName>
    </submittedName>
</protein>
<keyword evidence="5" id="KW-0677">Repeat</keyword>
<evidence type="ECO:0000313" key="13">
    <source>
        <dbReference type="Proteomes" id="UP000245942"/>
    </source>
</evidence>
<keyword evidence="8" id="KW-0325">Glycoprotein</keyword>
<dbReference type="PANTHER" id="PTHR12106:SF27">
    <property type="entry name" value="SORTILIN-RELATED RECEPTOR"/>
    <property type="match status" value="1"/>
</dbReference>
<dbReference type="InterPro" id="IPR031778">
    <property type="entry name" value="Sortilin_N"/>
</dbReference>
<evidence type="ECO:0000256" key="4">
    <source>
        <dbReference type="ARBA" id="ARBA00022729"/>
    </source>
</evidence>
<dbReference type="Gene3D" id="3.30.60.270">
    <property type="match status" value="2"/>
</dbReference>
<evidence type="ECO:0000313" key="12">
    <source>
        <dbReference type="EMBL" id="PWN21330.1"/>
    </source>
</evidence>
<evidence type="ECO:0000256" key="1">
    <source>
        <dbReference type="ARBA" id="ARBA00004167"/>
    </source>
</evidence>
<dbReference type="GO" id="GO:0006623">
    <property type="term" value="P:protein targeting to vacuole"/>
    <property type="evidence" value="ECO:0007669"/>
    <property type="project" value="TreeGrafter"/>
</dbReference>
<evidence type="ECO:0000256" key="7">
    <source>
        <dbReference type="ARBA" id="ARBA00023136"/>
    </source>
</evidence>
<dbReference type="GO" id="GO:0016787">
    <property type="term" value="F:hydrolase activity"/>
    <property type="evidence" value="ECO:0007669"/>
    <property type="project" value="UniProtKB-KW"/>
</dbReference>
<dbReference type="SMART" id="SM00602">
    <property type="entry name" value="VPS10"/>
    <property type="match status" value="2"/>
</dbReference>
<comment type="similarity">
    <text evidence="2">Belongs to the VPS10-related sortilin family.</text>
</comment>
<dbReference type="InterPro" id="IPR050310">
    <property type="entry name" value="VPS10-sortilin"/>
</dbReference>
<dbReference type="SUPFAM" id="SSF110296">
    <property type="entry name" value="Oligoxyloglucan reducing end-specific cellobiohydrolase"/>
    <property type="match status" value="2"/>
</dbReference>
<keyword evidence="3 9" id="KW-0812">Transmembrane</keyword>